<dbReference type="Proteomes" id="UP001215598">
    <property type="component" value="Unassembled WGS sequence"/>
</dbReference>
<dbReference type="AlphaFoldDB" id="A0AAD7IL08"/>
<evidence type="ECO:0000313" key="2">
    <source>
        <dbReference type="Proteomes" id="UP001215598"/>
    </source>
</evidence>
<name>A0AAD7IL08_9AGAR</name>
<evidence type="ECO:0000313" key="1">
    <source>
        <dbReference type="EMBL" id="KAJ7744596.1"/>
    </source>
</evidence>
<proteinExistence type="predicted"/>
<protein>
    <submittedName>
        <fullName evidence="1">Uncharacterized protein</fullName>
    </submittedName>
</protein>
<reference evidence="1" key="1">
    <citation type="submission" date="2023-03" db="EMBL/GenBank/DDBJ databases">
        <title>Massive genome expansion in bonnet fungi (Mycena s.s.) driven by repeated elements and novel gene families across ecological guilds.</title>
        <authorList>
            <consortium name="Lawrence Berkeley National Laboratory"/>
            <person name="Harder C.B."/>
            <person name="Miyauchi S."/>
            <person name="Viragh M."/>
            <person name="Kuo A."/>
            <person name="Thoen E."/>
            <person name="Andreopoulos B."/>
            <person name="Lu D."/>
            <person name="Skrede I."/>
            <person name="Drula E."/>
            <person name="Henrissat B."/>
            <person name="Morin E."/>
            <person name="Kohler A."/>
            <person name="Barry K."/>
            <person name="LaButti K."/>
            <person name="Morin E."/>
            <person name="Salamov A."/>
            <person name="Lipzen A."/>
            <person name="Mereny Z."/>
            <person name="Hegedus B."/>
            <person name="Baldrian P."/>
            <person name="Stursova M."/>
            <person name="Weitz H."/>
            <person name="Taylor A."/>
            <person name="Grigoriev I.V."/>
            <person name="Nagy L.G."/>
            <person name="Martin F."/>
            <person name="Kauserud H."/>
        </authorList>
    </citation>
    <scope>NUCLEOTIDE SEQUENCE</scope>
    <source>
        <strain evidence="1">CBHHK182m</strain>
    </source>
</reference>
<organism evidence="1 2">
    <name type="scientific">Mycena metata</name>
    <dbReference type="NCBI Taxonomy" id="1033252"/>
    <lineage>
        <taxon>Eukaryota</taxon>
        <taxon>Fungi</taxon>
        <taxon>Dikarya</taxon>
        <taxon>Basidiomycota</taxon>
        <taxon>Agaricomycotina</taxon>
        <taxon>Agaricomycetes</taxon>
        <taxon>Agaricomycetidae</taxon>
        <taxon>Agaricales</taxon>
        <taxon>Marasmiineae</taxon>
        <taxon>Mycenaceae</taxon>
        <taxon>Mycena</taxon>
    </lineage>
</organism>
<sequence length="276" mass="30633">MSEAFKKSYLIPSPSQISELREIIRSHSPPSATLLSRSQNMLEETVAELRSEKALLESYADNCRSLFSPARRLPTELLVEIFDLCSPEFNSVEDTTTVKQEETGLAKYIFFRSPGYVLSWFEFEPLTHLFGEVDTTLWNESAMSSATLVALLASSLNRGANFPLTLEAAMIDSDHSSRNSSHKSVGELLAQHSYRWQTVYLWVDPSQLMFLGHARGNLPLLETLTLISPHTAVGPTVEVFTVAPRLKTAVHGFASSPPLPRGQLLQLTIGRSHAVT</sequence>
<dbReference type="EMBL" id="JARKIB010000086">
    <property type="protein sequence ID" value="KAJ7744596.1"/>
    <property type="molecule type" value="Genomic_DNA"/>
</dbReference>
<comment type="caution">
    <text evidence="1">The sequence shown here is derived from an EMBL/GenBank/DDBJ whole genome shotgun (WGS) entry which is preliminary data.</text>
</comment>
<gene>
    <name evidence="1" type="ORF">B0H16DRAFT_1463099</name>
</gene>
<accession>A0AAD7IL08</accession>
<keyword evidence="2" id="KW-1185">Reference proteome</keyword>